<evidence type="ECO:0000313" key="5">
    <source>
        <dbReference type="Proteomes" id="UP001189429"/>
    </source>
</evidence>
<dbReference type="PANTHER" id="PTHR24255:SF31">
    <property type="entry name" value="CUBILIN-LIKE PROTEIN"/>
    <property type="match status" value="1"/>
</dbReference>
<comment type="caution">
    <text evidence="4">The sequence shown here is derived from an EMBL/GenBank/DDBJ whole genome shotgun (WGS) entry which is preliminary data.</text>
</comment>
<sequence>MAQLTHSSQLTASPSSTIDISKIVRTELLKETCHATRSDLQKEFAQITNAVGSMIEVSQIRVDRLLPLVRDAHEKEALLKRQLEIKRADHLENWTDYFTLVLPHDVEDQDLQFFEVAKAKGAGHQKQRHDAPQRTPRTSPQPCYRRLRCCCIVMLLFQILMWLLLMWSLGLIDIGCSLVSAPVMWAAVSGECTQNGTCVASPNFPGKYGHMQKCVLGINLASVVPIRVEHFRTEQRYDKLVVNGVEYSGTASPDGVIPTASITWTSDGDHSNQGWRLCEAPVEPVDAALELARERVTAAEVLRQPMQFCCDHFDIGCSLVSAPVMWAAVSGECTQNGTCVASPNFPGKYGHMQKCVLGINLASVVPIRVEHFRTEHGYDKLVVNGVEYSGTASPDGVIPTASITWTSDGDHSHQGWRLCERRVHTEWLLRGNGGTTRPLGAHQQVSDLASKRARR</sequence>
<dbReference type="InterPro" id="IPR035914">
    <property type="entry name" value="Sperma_CUB_dom_sf"/>
</dbReference>
<keyword evidence="3" id="KW-1133">Transmembrane helix</keyword>
<keyword evidence="1" id="KW-1015">Disulfide bond</keyword>
<name>A0ABN9PKN9_9DINO</name>
<dbReference type="SUPFAM" id="SSF49854">
    <property type="entry name" value="Spermadhesin, CUB domain"/>
    <property type="match status" value="2"/>
</dbReference>
<gene>
    <name evidence="4" type="ORF">PCOR1329_LOCUS3835</name>
</gene>
<evidence type="ECO:0000256" key="1">
    <source>
        <dbReference type="ARBA" id="ARBA00023157"/>
    </source>
</evidence>
<evidence type="ECO:0000313" key="4">
    <source>
        <dbReference type="EMBL" id="CAK0793579.1"/>
    </source>
</evidence>
<feature type="transmembrane region" description="Helical" evidence="3">
    <location>
        <begin position="147"/>
        <end position="169"/>
    </location>
</feature>
<dbReference type="PANTHER" id="PTHR24255">
    <property type="entry name" value="COMPLEMENT COMPONENT 1, S SUBCOMPONENT-RELATED"/>
    <property type="match status" value="1"/>
</dbReference>
<keyword evidence="3" id="KW-0812">Transmembrane</keyword>
<organism evidence="4 5">
    <name type="scientific">Prorocentrum cordatum</name>
    <dbReference type="NCBI Taxonomy" id="2364126"/>
    <lineage>
        <taxon>Eukaryota</taxon>
        <taxon>Sar</taxon>
        <taxon>Alveolata</taxon>
        <taxon>Dinophyceae</taxon>
        <taxon>Prorocentrales</taxon>
        <taxon>Prorocentraceae</taxon>
        <taxon>Prorocentrum</taxon>
    </lineage>
</organism>
<reference evidence="4" key="1">
    <citation type="submission" date="2023-10" db="EMBL/GenBank/DDBJ databases">
        <authorList>
            <person name="Chen Y."/>
            <person name="Shah S."/>
            <person name="Dougan E. K."/>
            <person name="Thang M."/>
            <person name="Chan C."/>
        </authorList>
    </citation>
    <scope>NUCLEOTIDE SEQUENCE [LARGE SCALE GENOMIC DNA]</scope>
</reference>
<accession>A0ABN9PKN9</accession>
<keyword evidence="3" id="KW-0472">Membrane</keyword>
<dbReference type="Proteomes" id="UP001189429">
    <property type="component" value="Unassembled WGS sequence"/>
</dbReference>
<protein>
    <submittedName>
        <fullName evidence="4">Uncharacterized protein</fullName>
    </submittedName>
</protein>
<dbReference type="EMBL" id="CAUYUJ010000997">
    <property type="protein sequence ID" value="CAK0793579.1"/>
    <property type="molecule type" value="Genomic_DNA"/>
</dbReference>
<evidence type="ECO:0000256" key="3">
    <source>
        <dbReference type="SAM" id="Phobius"/>
    </source>
</evidence>
<proteinExistence type="predicted"/>
<keyword evidence="5" id="KW-1185">Reference proteome</keyword>
<feature type="region of interest" description="Disordered" evidence="2">
    <location>
        <begin position="431"/>
        <end position="455"/>
    </location>
</feature>
<evidence type="ECO:0000256" key="2">
    <source>
        <dbReference type="SAM" id="MobiDB-lite"/>
    </source>
</evidence>